<dbReference type="EMBL" id="VCGU01000003">
    <property type="protein sequence ID" value="TRY78702.1"/>
    <property type="molecule type" value="Genomic_DNA"/>
</dbReference>
<evidence type="ECO:0000313" key="1">
    <source>
        <dbReference type="EMBL" id="TRY78702.1"/>
    </source>
</evidence>
<accession>A0A553PLZ1</accession>
<protein>
    <submittedName>
        <fullName evidence="1">Uncharacterized protein</fullName>
    </submittedName>
</protein>
<keyword evidence="2" id="KW-1185">Reference proteome</keyword>
<comment type="caution">
    <text evidence="1">The sequence shown here is derived from an EMBL/GenBank/DDBJ whole genome shotgun (WGS) entry which is preliminary data.</text>
</comment>
<evidence type="ECO:0000313" key="2">
    <source>
        <dbReference type="Proteomes" id="UP000318571"/>
    </source>
</evidence>
<reference evidence="1 2" key="1">
    <citation type="journal article" date="2018" name="Nat. Ecol. Evol.">
        <title>Genomic signatures of mitonuclear coevolution across populations of Tigriopus californicus.</title>
        <authorList>
            <person name="Barreto F.S."/>
            <person name="Watson E.T."/>
            <person name="Lima T.G."/>
            <person name="Willett C.S."/>
            <person name="Edmands S."/>
            <person name="Li W."/>
            <person name="Burton R.S."/>
        </authorList>
    </citation>
    <scope>NUCLEOTIDE SEQUENCE [LARGE SCALE GENOMIC DNA]</scope>
    <source>
        <strain evidence="1 2">San Diego</strain>
    </source>
</reference>
<proteinExistence type="predicted"/>
<name>A0A553PLZ1_TIGCA</name>
<sequence>MKTTEAEPLTMDENDKTFALGSHWFFNMTVETSVST</sequence>
<organism evidence="1 2">
    <name type="scientific">Tigriopus californicus</name>
    <name type="common">Marine copepod</name>
    <dbReference type="NCBI Taxonomy" id="6832"/>
    <lineage>
        <taxon>Eukaryota</taxon>
        <taxon>Metazoa</taxon>
        <taxon>Ecdysozoa</taxon>
        <taxon>Arthropoda</taxon>
        <taxon>Crustacea</taxon>
        <taxon>Multicrustacea</taxon>
        <taxon>Hexanauplia</taxon>
        <taxon>Copepoda</taxon>
        <taxon>Harpacticoida</taxon>
        <taxon>Harpacticidae</taxon>
        <taxon>Tigriopus</taxon>
    </lineage>
</organism>
<dbReference type="Proteomes" id="UP000318571">
    <property type="component" value="Chromosome 11"/>
</dbReference>
<gene>
    <name evidence="1" type="ORF">TCAL_15289</name>
</gene>
<dbReference type="AlphaFoldDB" id="A0A553PLZ1"/>